<feature type="domain" description="Transducer of regulated CREB activity N-terminal" evidence="11">
    <location>
        <begin position="10"/>
        <end position="72"/>
    </location>
</feature>
<keyword evidence="8" id="KW-0804">Transcription</keyword>
<evidence type="ECO:0000313" key="12">
    <source>
        <dbReference type="EMBL" id="GMR56466.1"/>
    </source>
</evidence>
<dbReference type="GO" id="GO:0008140">
    <property type="term" value="F:cAMP response element binding protein binding"/>
    <property type="evidence" value="ECO:0007669"/>
    <property type="project" value="InterPro"/>
</dbReference>
<evidence type="ECO:0000256" key="1">
    <source>
        <dbReference type="ARBA" id="ARBA00004123"/>
    </source>
</evidence>
<comment type="similarity">
    <text evidence="3">Belongs to the TORC family.</text>
</comment>
<dbReference type="GO" id="GO:0045944">
    <property type="term" value="P:positive regulation of transcription by RNA polymerase II"/>
    <property type="evidence" value="ECO:0007669"/>
    <property type="project" value="TreeGrafter"/>
</dbReference>
<dbReference type="GO" id="GO:0051289">
    <property type="term" value="P:protein homotetramerization"/>
    <property type="evidence" value="ECO:0007669"/>
    <property type="project" value="InterPro"/>
</dbReference>
<dbReference type="Pfam" id="PF12884">
    <property type="entry name" value="TORC_N"/>
    <property type="match status" value="1"/>
</dbReference>
<comment type="caution">
    <text evidence="12">The sequence shown here is derived from an EMBL/GenBank/DDBJ whole genome shotgun (WGS) entry which is preliminary data.</text>
</comment>
<dbReference type="InterPro" id="IPR024786">
    <property type="entry name" value="TORC"/>
</dbReference>
<dbReference type="Proteomes" id="UP001328107">
    <property type="component" value="Unassembled WGS sequence"/>
</dbReference>
<dbReference type="AlphaFoldDB" id="A0AAN5D417"/>
<feature type="region of interest" description="Disordered" evidence="10">
    <location>
        <begin position="174"/>
        <end position="218"/>
    </location>
</feature>
<reference evidence="13" key="1">
    <citation type="submission" date="2022-10" db="EMBL/GenBank/DDBJ databases">
        <title>Genome assembly of Pristionchus species.</title>
        <authorList>
            <person name="Yoshida K."/>
            <person name="Sommer R.J."/>
        </authorList>
    </citation>
    <scope>NUCLEOTIDE SEQUENCE [LARGE SCALE GENOMIC DNA]</scope>
    <source>
        <strain evidence="13">RS5460</strain>
    </source>
</reference>
<evidence type="ECO:0000256" key="2">
    <source>
        <dbReference type="ARBA" id="ARBA00004496"/>
    </source>
</evidence>
<dbReference type="GO" id="GO:0005634">
    <property type="term" value="C:nucleus"/>
    <property type="evidence" value="ECO:0007669"/>
    <property type="project" value="UniProtKB-SubCell"/>
</dbReference>
<evidence type="ECO:0000256" key="10">
    <source>
        <dbReference type="SAM" id="MobiDB-lite"/>
    </source>
</evidence>
<dbReference type="PANTHER" id="PTHR13589">
    <property type="entry name" value="CREB-REGULATED TRANSCRIPTION COACTIVATOR"/>
    <property type="match status" value="1"/>
</dbReference>
<dbReference type="InterPro" id="IPR024783">
    <property type="entry name" value="TORC_N"/>
</dbReference>
<comment type="subcellular location">
    <subcellularLocation>
        <location evidence="2">Cytoplasm</location>
    </subcellularLocation>
    <subcellularLocation>
        <location evidence="1">Nucleus</location>
    </subcellularLocation>
</comment>
<accession>A0AAN5D417</accession>
<keyword evidence="6" id="KW-0805">Transcription regulation</keyword>
<feature type="region of interest" description="Disordered" evidence="10">
    <location>
        <begin position="40"/>
        <end position="115"/>
    </location>
</feature>
<dbReference type="EMBL" id="BTRK01000005">
    <property type="protein sequence ID" value="GMR56466.1"/>
    <property type="molecule type" value="Genomic_DNA"/>
</dbReference>
<evidence type="ECO:0000313" key="13">
    <source>
        <dbReference type="Proteomes" id="UP001328107"/>
    </source>
</evidence>
<feature type="non-terminal residue" evidence="12">
    <location>
        <position position="1"/>
    </location>
</feature>
<organism evidence="12 13">
    <name type="scientific">Pristionchus mayeri</name>
    <dbReference type="NCBI Taxonomy" id="1317129"/>
    <lineage>
        <taxon>Eukaryota</taxon>
        <taxon>Metazoa</taxon>
        <taxon>Ecdysozoa</taxon>
        <taxon>Nematoda</taxon>
        <taxon>Chromadorea</taxon>
        <taxon>Rhabditida</taxon>
        <taxon>Rhabditina</taxon>
        <taxon>Diplogasteromorpha</taxon>
        <taxon>Diplogasteroidea</taxon>
        <taxon>Neodiplogasteridae</taxon>
        <taxon>Pristionchus</taxon>
    </lineage>
</organism>
<evidence type="ECO:0000256" key="9">
    <source>
        <dbReference type="ARBA" id="ARBA00023242"/>
    </source>
</evidence>
<dbReference type="GO" id="GO:0005737">
    <property type="term" value="C:cytoplasm"/>
    <property type="evidence" value="ECO:0007669"/>
    <property type="project" value="UniProtKB-SubCell"/>
</dbReference>
<evidence type="ECO:0000256" key="6">
    <source>
        <dbReference type="ARBA" id="ARBA00023015"/>
    </source>
</evidence>
<keyword evidence="13" id="KW-1185">Reference proteome</keyword>
<evidence type="ECO:0000256" key="7">
    <source>
        <dbReference type="ARBA" id="ARBA00023159"/>
    </source>
</evidence>
<evidence type="ECO:0000256" key="4">
    <source>
        <dbReference type="ARBA" id="ARBA00022490"/>
    </source>
</evidence>
<protein>
    <recommendedName>
        <fullName evidence="11">Transducer of regulated CREB activity N-terminal domain-containing protein</fullName>
    </recommendedName>
</protein>
<evidence type="ECO:0000256" key="5">
    <source>
        <dbReference type="ARBA" id="ARBA00022553"/>
    </source>
</evidence>
<feature type="region of interest" description="Disordered" evidence="10">
    <location>
        <begin position="256"/>
        <end position="286"/>
    </location>
</feature>
<feature type="region of interest" description="Disordered" evidence="10">
    <location>
        <begin position="352"/>
        <end position="376"/>
    </location>
</feature>
<keyword evidence="5" id="KW-0597">Phosphoprotein</keyword>
<dbReference type="PANTHER" id="PTHR13589:SF15">
    <property type="entry name" value="CREB-REGULATED TRANSCRIPTION COACTIVATOR, ISOFORM B"/>
    <property type="match status" value="1"/>
</dbReference>
<keyword evidence="7" id="KW-0010">Activator</keyword>
<sequence length="402" mass="42887">SGMSGGQNGPRKFSEKIAIMERKLNEDEDAFSKVMREVREITSNTSPRDAGPLQSGLHPGHWHGPGSGGSLPNMHEASTAGNSNYWPAASPPGRGRSPGSHYHPYRAPRSSQERVPPLHGGQIMPPYQLNGIPHASHQNQPIVQQQSFHGLSPPSDWGMVNRAHSAPSIHMMQQHHSSAPMSPVMSPYTQYPDSAQQSPVYGGSPVYNGSTGGSPVNLLQRPDNSMQDIAGSLPNIPPQLPQMPGPSCYHAQVGQRHSTGGCGTRLAPSYTPESQSAPTSPALMGDNSLAPAWPNMRHYSNSPEALDIPNIVLTEADGLNVGMSDCFDPLPLDQQLDMSPMYNTMQDLAISNSAAGPQQPSNGASPALFTHQPEGSIGHTAASSMHCTGVQAFTYDSSSIYR</sequence>
<feature type="compositionally biased region" description="Polar residues" evidence="10">
    <location>
        <begin position="187"/>
        <end position="199"/>
    </location>
</feature>
<gene>
    <name evidence="12" type="ORF">PMAYCL1PPCAC_26661</name>
</gene>
<evidence type="ECO:0000256" key="3">
    <source>
        <dbReference type="ARBA" id="ARBA00007167"/>
    </source>
</evidence>
<name>A0AAN5D417_9BILA</name>
<evidence type="ECO:0000256" key="8">
    <source>
        <dbReference type="ARBA" id="ARBA00023163"/>
    </source>
</evidence>
<keyword evidence="4" id="KW-0963">Cytoplasm</keyword>
<proteinExistence type="inferred from homology"/>
<evidence type="ECO:0000259" key="11">
    <source>
        <dbReference type="Pfam" id="PF12884"/>
    </source>
</evidence>
<feature type="compositionally biased region" description="Polar residues" evidence="10">
    <location>
        <begin position="352"/>
        <end position="364"/>
    </location>
</feature>
<keyword evidence="9" id="KW-0539">Nucleus</keyword>